<feature type="region of interest" description="Disordered" evidence="13">
    <location>
        <begin position="228"/>
        <end position="261"/>
    </location>
</feature>
<keyword evidence="6" id="KW-0690">Ribosome biogenesis</keyword>
<dbReference type="OrthoDB" id="448446at2759"/>
<evidence type="ECO:0000256" key="12">
    <source>
        <dbReference type="ARBA" id="ARBA00030601"/>
    </source>
</evidence>
<feature type="region of interest" description="Disordered" evidence="13">
    <location>
        <begin position="281"/>
        <end position="304"/>
    </location>
</feature>
<evidence type="ECO:0000256" key="8">
    <source>
        <dbReference type="ARBA" id="ARBA00023054"/>
    </source>
</evidence>
<dbReference type="PANTHER" id="PTHR21738">
    <property type="entry name" value="RIBOSOMAL RNA PROCESSING PROTEIN 36 HOMOLOG"/>
    <property type="match status" value="1"/>
</dbReference>
<evidence type="ECO:0000313" key="14">
    <source>
        <dbReference type="EMBL" id="OCT54741.1"/>
    </source>
</evidence>
<dbReference type="eggNOG" id="KOG3190">
    <property type="taxonomic scope" value="Eukaryota"/>
</dbReference>
<dbReference type="Proteomes" id="UP000094526">
    <property type="component" value="Unassembled WGS sequence"/>
</dbReference>
<dbReference type="PANTHER" id="PTHR21738:SF0">
    <property type="entry name" value="RIBOSOMAL RNA PROCESSING PROTEIN 36 HOMOLOG"/>
    <property type="match status" value="1"/>
</dbReference>
<evidence type="ECO:0000256" key="4">
    <source>
        <dbReference type="ARBA" id="ARBA00016695"/>
    </source>
</evidence>
<feature type="region of interest" description="Disordered" evidence="13">
    <location>
        <begin position="1"/>
        <end position="184"/>
    </location>
</feature>
<feature type="compositionally biased region" description="Acidic residues" evidence="13">
    <location>
        <begin position="18"/>
        <end position="34"/>
    </location>
</feature>
<evidence type="ECO:0000256" key="3">
    <source>
        <dbReference type="ARBA" id="ARBA00011167"/>
    </source>
</evidence>
<keyword evidence="7" id="KW-0698">rRNA processing</keyword>
<sequence>MAPLRLADRPVRPRHEHEEDEELELSNEDVSDEAQSEREDSAESDSQSEEKDTALSSDADGDDEEDAQDEQPSLADISFGALAKAQETFNPKPRKRKFAETGEAPMAHDDGRDGDEPFDTRRRAKEARLDAPKRTSKHAPTVESARKPVSRKRTIFEPPPSAKSRDPRFDPTVMSTNRAPGAAEKANKNYSFLSQYQAEEILELKTQIKKAKDPDVVADLKRQVMSMESKVRNAQSRQREAEIRKKHKEKEKEALRSGQKSKPYFLKEADVKRLAKQERLESLGKKARDKAEKRRLKREKGKEARDMPRYRETCLLWFQLHINHQLPANPLVIVLHQTVQLLKRVRPNPRPDTVLGRKIHHSLQLAIPPGQDAHQLDVPKDEIAGLELPAVLGETHRDADAVVLQHGHAEVKRRLRLRQDDGRVAALFALEALRRGAEDAFLGVVHRLLERIHDVDPLAVLAELLDHLVQHPHRRRSVHGDDVPPQLRGELHAQMAKPTPGAQDGDVLALSIPFTFGRLHARGLERIPNRHARTHQRCDVHGSHPPSLRHPRNLPAINETPLLKPPISRHPEVSSACTPDPISGHIPVVVHALGTFSTRVERASRHADQISLPQAPFLRDFFGIGTERVDYAGEFMASNAGQTLLHGPGDEDGVRMAV</sequence>
<accession>A0A1C1D1Y7</accession>
<comment type="function">
    <text evidence="11">Component of the 90S pre-ribosome involved in the maturation of rRNAs. Required for early cleavages of the pre-RNAs in the 40S ribosomal subunit maturation pathway.</text>
</comment>
<dbReference type="VEuPathDB" id="FungiDB:G647_04838"/>
<comment type="similarity">
    <text evidence="2">Belongs to the RRP36 family.</text>
</comment>
<evidence type="ECO:0000256" key="10">
    <source>
        <dbReference type="ARBA" id="ARBA00023274"/>
    </source>
</evidence>
<comment type="caution">
    <text evidence="14">The sequence shown here is derived from an EMBL/GenBank/DDBJ whole genome shotgun (WGS) entry which is preliminary data.</text>
</comment>
<feature type="region of interest" description="Disordered" evidence="13">
    <location>
        <begin position="535"/>
        <end position="559"/>
    </location>
</feature>
<evidence type="ECO:0000256" key="13">
    <source>
        <dbReference type="SAM" id="MobiDB-lite"/>
    </source>
</evidence>
<dbReference type="EMBL" id="LGRB01000003">
    <property type="protein sequence ID" value="OCT54741.1"/>
    <property type="molecule type" value="Genomic_DNA"/>
</dbReference>
<keyword evidence="9" id="KW-0539">Nucleus</keyword>
<dbReference type="VEuPathDB" id="FungiDB:CLCR_02812"/>
<evidence type="ECO:0000256" key="6">
    <source>
        <dbReference type="ARBA" id="ARBA00022517"/>
    </source>
</evidence>
<feature type="compositionally biased region" description="Basic and acidic residues" evidence="13">
    <location>
        <begin position="1"/>
        <end position="17"/>
    </location>
</feature>
<evidence type="ECO:0000313" key="15">
    <source>
        <dbReference type="Proteomes" id="UP000094526"/>
    </source>
</evidence>
<dbReference type="AlphaFoldDB" id="A0A1C1D1Y7"/>
<evidence type="ECO:0000256" key="9">
    <source>
        <dbReference type="ARBA" id="ARBA00023242"/>
    </source>
</evidence>
<feature type="compositionally biased region" description="Acidic residues" evidence="13">
    <location>
        <begin position="59"/>
        <end position="69"/>
    </location>
</feature>
<evidence type="ECO:0000256" key="5">
    <source>
        <dbReference type="ARBA" id="ARBA00017030"/>
    </source>
</evidence>
<keyword evidence="10" id="KW-0687">Ribonucleoprotein</keyword>
<organism evidence="14 15">
    <name type="scientific">Cladophialophora carrionii</name>
    <dbReference type="NCBI Taxonomy" id="86049"/>
    <lineage>
        <taxon>Eukaryota</taxon>
        <taxon>Fungi</taxon>
        <taxon>Dikarya</taxon>
        <taxon>Ascomycota</taxon>
        <taxon>Pezizomycotina</taxon>
        <taxon>Eurotiomycetes</taxon>
        <taxon>Chaetothyriomycetidae</taxon>
        <taxon>Chaetothyriales</taxon>
        <taxon>Herpotrichiellaceae</taxon>
        <taxon>Cladophialophora</taxon>
    </lineage>
</organism>
<dbReference type="GO" id="GO:0030686">
    <property type="term" value="C:90S preribosome"/>
    <property type="evidence" value="ECO:0007669"/>
    <property type="project" value="TreeGrafter"/>
</dbReference>
<keyword evidence="15" id="KW-1185">Reference proteome</keyword>
<evidence type="ECO:0000256" key="2">
    <source>
        <dbReference type="ARBA" id="ARBA00009418"/>
    </source>
</evidence>
<evidence type="ECO:0000256" key="11">
    <source>
        <dbReference type="ARBA" id="ARBA00025053"/>
    </source>
</evidence>
<gene>
    <name evidence="14" type="ORF">CLCR_02812</name>
</gene>
<comment type="subcellular location">
    <subcellularLocation>
        <location evidence="1">Nucleus</location>
        <location evidence="1">Nucleolus</location>
    </subcellularLocation>
</comment>
<evidence type="ECO:0000256" key="7">
    <source>
        <dbReference type="ARBA" id="ARBA00022552"/>
    </source>
</evidence>
<proteinExistence type="inferred from homology"/>
<reference evidence="15" key="1">
    <citation type="submission" date="2015-07" db="EMBL/GenBank/DDBJ databases">
        <authorList>
            <person name="Teixeira M.M."/>
            <person name="Souza R.C."/>
            <person name="Almeida L.G."/>
            <person name="Vicente V.A."/>
            <person name="de Hoog S."/>
            <person name="Bocca A.L."/>
            <person name="de Almeida S.R."/>
            <person name="Vasconcelos A.T."/>
            <person name="Felipe M.S."/>
        </authorList>
    </citation>
    <scope>NUCLEOTIDE SEQUENCE [LARGE SCALE GENOMIC DNA]</scope>
    <source>
        <strain evidence="15">KSF</strain>
    </source>
</reference>
<dbReference type="InterPro" id="IPR009292">
    <property type="entry name" value="RRP36"/>
</dbReference>
<dbReference type="STRING" id="86049.A0A1C1D1Y7"/>
<dbReference type="GO" id="GO:0005730">
    <property type="term" value="C:nucleolus"/>
    <property type="evidence" value="ECO:0007669"/>
    <property type="project" value="UniProtKB-SubCell"/>
</dbReference>
<protein>
    <recommendedName>
        <fullName evidence="4">rRNA biogenesis protein RRP36</fullName>
    </recommendedName>
    <alternativeName>
        <fullName evidence="12">Ribosomal RNA-processing protein 36</fullName>
    </alternativeName>
    <alternativeName>
        <fullName evidence="5">rRNA biogenesis protein rrp36</fullName>
    </alternativeName>
</protein>
<dbReference type="GO" id="GO:0000462">
    <property type="term" value="P:maturation of SSU-rRNA from tricistronic rRNA transcript (SSU-rRNA, 5.8S rRNA, LSU-rRNA)"/>
    <property type="evidence" value="ECO:0007669"/>
    <property type="project" value="TreeGrafter"/>
</dbReference>
<name>A0A1C1D1Y7_9EURO</name>
<dbReference type="Pfam" id="PF06102">
    <property type="entry name" value="RRP36"/>
    <property type="match status" value="1"/>
</dbReference>
<feature type="compositionally biased region" description="Basic and acidic residues" evidence="13">
    <location>
        <begin position="281"/>
        <end position="292"/>
    </location>
</feature>
<evidence type="ECO:0000256" key="1">
    <source>
        <dbReference type="ARBA" id="ARBA00004604"/>
    </source>
</evidence>
<comment type="subunit">
    <text evidence="3">Associates with 90S and pre-40S pre-ribosomal particles.</text>
</comment>
<keyword evidence="8" id="KW-0175">Coiled coil</keyword>
<feature type="compositionally biased region" description="Basic and acidic residues" evidence="13">
    <location>
        <begin position="106"/>
        <end position="133"/>
    </location>
</feature>